<accession>A0A1E5VQY5</accession>
<gene>
    <name evidence="3" type="ORF">BAE44_0011477</name>
</gene>
<proteinExistence type="predicted"/>
<evidence type="ECO:0008006" key="5">
    <source>
        <dbReference type="Google" id="ProtNLM"/>
    </source>
</evidence>
<dbReference type="PANTHER" id="PTHR34797:SF3">
    <property type="entry name" value="OS07G0418200 PROTEIN"/>
    <property type="match status" value="1"/>
</dbReference>
<evidence type="ECO:0000256" key="1">
    <source>
        <dbReference type="SAM" id="MobiDB-lite"/>
    </source>
</evidence>
<evidence type="ECO:0000313" key="3">
    <source>
        <dbReference type="EMBL" id="OEL27502.1"/>
    </source>
</evidence>
<comment type="caution">
    <text evidence="3">The sequence shown here is derived from an EMBL/GenBank/DDBJ whole genome shotgun (WGS) entry which is preliminary data.</text>
</comment>
<keyword evidence="4" id="KW-1185">Reference proteome</keyword>
<feature type="region of interest" description="Disordered" evidence="1">
    <location>
        <begin position="70"/>
        <end position="128"/>
    </location>
</feature>
<dbReference type="EMBL" id="LWDX02032346">
    <property type="protein sequence ID" value="OEL27502.1"/>
    <property type="molecule type" value="Genomic_DNA"/>
</dbReference>
<feature type="signal peptide" evidence="2">
    <location>
        <begin position="1"/>
        <end position="22"/>
    </location>
</feature>
<organism evidence="3 4">
    <name type="scientific">Dichanthelium oligosanthes</name>
    <dbReference type="NCBI Taxonomy" id="888268"/>
    <lineage>
        <taxon>Eukaryota</taxon>
        <taxon>Viridiplantae</taxon>
        <taxon>Streptophyta</taxon>
        <taxon>Embryophyta</taxon>
        <taxon>Tracheophyta</taxon>
        <taxon>Spermatophyta</taxon>
        <taxon>Magnoliopsida</taxon>
        <taxon>Liliopsida</taxon>
        <taxon>Poales</taxon>
        <taxon>Poaceae</taxon>
        <taxon>PACMAD clade</taxon>
        <taxon>Panicoideae</taxon>
        <taxon>Panicodae</taxon>
        <taxon>Paniceae</taxon>
        <taxon>Dichantheliinae</taxon>
        <taxon>Dichanthelium</taxon>
    </lineage>
</organism>
<protein>
    <recommendedName>
        <fullName evidence="5">ATG8-interacting protein 1</fullName>
    </recommendedName>
</protein>
<dbReference type="Proteomes" id="UP000095767">
    <property type="component" value="Unassembled WGS sequence"/>
</dbReference>
<dbReference type="InterPro" id="IPR040304">
    <property type="entry name" value="ATG8-IP-1/2"/>
</dbReference>
<feature type="region of interest" description="Disordered" evidence="1">
    <location>
        <begin position="146"/>
        <end position="166"/>
    </location>
</feature>
<dbReference type="STRING" id="888268.A0A1E5VQY5"/>
<name>A0A1E5VQY5_9POAL</name>
<dbReference type="OrthoDB" id="604034at2759"/>
<dbReference type="PANTHER" id="PTHR34797">
    <property type="entry name" value="ATG8-INTERACTING PROTEIN 2"/>
    <property type="match status" value="1"/>
</dbReference>
<dbReference type="AlphaFoldDB" id="A0A1E5VQY5"/>
<feature type="compositionally biased region" description="Basic and acidic residues" evidence="1">
    <location>
        <begin position="89"/>
        <end position="111"/>
    </location>
</feature>
<keyword evidence="2" id="KW-0732">Signal</keyword>
<feature type="chain" id="PRO_5009188352" description="ATG8-interacting protein 1" evidence="2">
    <location>
        <begin position="23"/>
        <end position="272"/>
    </location>
</feature>
<sequence length="272" mass="30097">MLMLMSLLKVRKLLRLWFLCMAHDNMVTGVSPVTDEWDMLPLTSSVYSSPLFRREFEPINLPGYGDVSNSQEDTHNGLVMSDGFVFPPSEHENLPVEPEHDESNTNSDGKEGSAGSNDDGWCHVSPEEVDGLSNENLSVNSELPAANETALPDSNPTDVNPKQEKDHTTCKADVSCEGWWKRKSTYLFHHIKGVTTVCSVVAAGAVVGFVVMSQRWQQDHWHFHQFQFSASGESMSRVIGGAFSRLKDGLPGGEQLRSLLPTRVLPQQPLSA</sequence>
<reference evidence="3 4" key="1">
    <citation type="submission" date="2016-09" db="EMBL/GenBank/DDBJ databases">
        <title>The draft genome of Dichanthelium oligosanthes: A C3 panicoid grass species.</title>
        <authorList>
            <person name="Studer A.J."/>
            <person name="Schnable J.C."/>
            <person name="Brutnell T.P."/>
        </authorList>
    </citation>
    <scope>NUCLEOTIDE SEQUENCE [LARGE SCALE GENOMIC DNA]</scope>
    <source>
        <strain evidence="4">cv. Kellogg 1175</strain>
        <tissue evidence="3">Leaf</tissue>
    </source>
</reference>
<evidence type="ECO:0000256" key="2">
    <source>
        <dbReference type="SAM" id="SignalP"/>
    </source>
</evidence>
<evidence type="ECO:0000313" key="4">
    <source>
        <dbReference type="Proteomes" id="UP000095767"/>
    </source>
</evidence>